<dbReference type="AlphaFoldDB" id="A0A7H0VEY0"/>
<dbReference type="RefSeq" id="WP_210758805.1">
    <property type="nucleotide sequence ID" value="NZ_CP060139.1"/>
</dbReference>
<dbReference type="EMBL" id="CP060139">
    <property type="protein sequence ID" value="QNR24278.1"/>
    <property type="molecule type" value="Genomic_DNA"/>
</dbReference>
<dbReference type="Proteomes" id="UP000516305">
    <property type="component" value="Chromosome"/>
</dbReference>
<evidence type="ECO:0000313" key="2">
    <source>
        <dbReference type="Proteomes" id="UP000516305"/>
    </source>
</evidence>
<accession>A0A7H0VEY0</accession>
<organism evidence="1 2">
    <name type="scientific">Croceimicrobium hydrocarbonivorans</name>
    <dbReference type="NCBI Taxonomy" id="2761580"/>
    <lineage>
        <taxon>Bacteria</taxon>
        <taxon>Pseudomonadati</taxon>
        <taxon>Bacteroidota</taxon>
        <taxon>Flavobacteriia</taxon>
        <taxon>Flavobacteriales</taxon>
        <taxon>Owenweeksiaceae</taxon>
        <taxon>Croceimicrobium</taxon>
    </lineage>
</organism>
<protein>
    <submittedName>
        <fullName evidence="1">Uncharacterized protein</fullName>
    </submittedName>
</protein>
<name>A0A7H0VEY0_9FLAO</name>
<dbReference type="Pfam" id="PF10899">
    <property type="entry name" value="AbiGi"/>
    <property type="match status" value="1"/>
</dbReference>
<sequence length="257" mass="30172">MAISTNSIIHYTNTFNKLRSIISTQGFRISYCREKVNTRGGQNYSFGIPMVSFCDIPITDYKKNFYYKKGEKLGYYGDYGIGLHKNWASSNGLNPVIYIDYNSFAGTGLRKSLDYFNDLDRSRSEYKSFELNELIQIALHAKNYQGELIINDKLIEKRYKFYDEREWRYVPKSKEIKNYPLLVNISDYDTNKDNLNEIISDCYLKFNLDDISYIILNTTQELDNIVDLLHEKTAGNDFLFKKIVTKLFTNEQIMSDF</sequence>
<dbReference type="KEGG" id="chyd:H4K34_00125"/>
<gene>
    <name evidence="1" type="ORF">H4K34_00125</name>
</gene>
<dbReference type="InterPro" id="IPR021223">
    <property type="entry name" value="AbiGi"/>
</dbReference>
<reference evidence="1 2" key="1">
    <citation type="submission" date="2020-08" db="EMBL/GenBank/DDBJ databases">
        <title>Croceimicrobium hydrocarbonivorans gen. nov., sp. nov., a novel marine bacterium isolated from a bacterial consortium that degrades polyethylene terephthalate.</title>
        <authorList>
            <person name="Liu R."/>
        </authorList>
    </citation>
    <scope>NUCLEOTIDE SEQUENCE [LARGE SCALE GENOMIC DNA]</scope>
    <source>
        <strain evidence="1 2">A20-9</strain>
    </source>
</reference>
<proteinExistence type="predicted"/>
<evidence type="ECO:0000313" key="1">
    <source>
        <dbReference type="EMBL" id="QNR24278.1"/>
    </source>
</evidence>
<keyword evidence="2" id="KW-1185">Reference proteome</keyword>